<dbReference type="GO" id="GO:0009245">
    <property type="term" value="P:lipid A biosynthetic process"/>
    <property type="evidence" value="ECO:0007669"/>
    <property type="project" value="UniProtKB-UniRule"/>
</dbReference>
<protein>
    <recommendedName>
        <fullName evidence="4 13">Tetraacyldisaccharide 4'-kinase</fullName>
        <ecNumber evidence="3 13">2.7.1.130</ecNumber>
    </recommendedName>
    <alternativeName>
        <fullName evidence="12 13">Lipid A 4'-kinase</fullName>
    </alternativeName>
</protein>
<evidence type="ECO:0000256" key="11">
    <source>
        <dbReference type="ARBA" id="ARBA00023098"/>
    </source>
</evidence>
<evidence type="ECO:0000256" key="1">
    <source>
        <dbReference type="ARBA" id="ARBA00002274"/>
    </source>
</evidence>
<evidence type="ECO:0000256" key="5">
    <source>
        <dbReference type="ARBA" id="ARBA00022516"/>
    </source>
</evidence>
<evidence type="ECO:0000313" key="15">
    <source>
        <dbReference type="EMBL" id="AHG90763.1"/>
    </source>
</evidence>
<keyword evidence="5 13" id="KW-0444">Lipid biosynthesis</keyword>
<reference evidence="15 16" key="1">
    <citation type="journal article" date="2014" name="Genome Announc.">
        <title>Genome Sequence and Methylome of Soil Bacterium Gemmatirosa kalamazoonensis KBS708T, a Member of the Rarely Cultivated Gemmatimonadetes Phylum.</title>
        <authorList>
            <person name="Debruyn J.M."/>
            <person name="Radosevich M."/>
            <person name="Wommack K.E."/>
            <person name="Polson S.W."/>
            <person name="Hauser L.J."/>
            <person name="Fawaz M.N."/>
            <person name="Korlach J."/>
            <person name="Tsai Y.C."/>
        </authorList>
    </citation>
    <scope>NUCLEOTIDE SEQUENCE [LARGE SCALE GENOMIC DNA]</scope>
    <source>
        <strain evidence="15 16">KBS708</strain>
    </source>
</reference>
<feature type="transmembrane region" description="Helical" evidence="14">
    <location>
        <begin position="21"/>
        <end position="40"/>
    </location>
</feature>
<accession>W0RMW4</accession>
<evidence type="ECO:0000256" key="2">
    <source>
        <dbReference type="ARBA" id="ARBA00004870"/>
    </source>
</evidence>
<dbReference type="GO" id="GO:0005886">
    <property type="term" value="C:plasma membrane"/>
    <property type="evidence" value="ECO:0007669"/>
    <property type="project" value="TreeGrafter"/>
</dbReference>
<dbReference type="KEGG" id="gba:J421_3226"/>
<dbReference type="Proteomes" id="UP000019151">
    <property type="component" value="Chromosome"/>
</dbReference>
<feature type="binding site" evidence="13">
    <location>
        <begin position="69"/>
        <end position="76"/>
    </location>
    <ligand>
        <name>ATP</name>
        <dbReference type="ChEBI" id="CHEBI:30616"/>
    </ligand>
</feature>
<evidence type="ECO:0000256" key="6">
    <source>
        <dbReference type="ARBA" id="ARBA00022556"/>
    </source>
</evidence>
<dbReference type="EMBL" id="CP007128">
    <property type="protein sequence ID" value="AHG90763.1"/>
    <property type="molecule type" value="Genomic_DNA"/>
</dbReference>
<keyword evidence="14" id="KW-0812">Transmembrane</keyword>
<evidence type="ECO:0000313" key="16">
    <source>
        <dbReference type="Proteomes" id="UP000019151"/>
    </source>
</evidence>
<evidence type="ECO:0000256" key="4">
    <source>
        <dbReference type="ARBA" id="ARBA00016436"/>
    </source>
</evidence>
<comment type="function">
    <text evidence="1 13">Transfers the gamma-phosphate of ATP to the 4'-position of a tetraacyldisaccharide 1-phosphate intermediate (termed DS-1-P) to form tetraacyldisaccharide 1,4'-bis-phosphate (lipid IVA).</text>
</comment>
<dbReference type="Pfam" id="PF02606">
    <property type="entry name" value="LpxK"/>
    <property type="match status" value="1"/>
</dbReference>
<keyword evidence="7 13" id="KW-0808">Transferase</keyword>
<keyword evidence="10 13" id="KW-0067">ATP-binding</keyword>
<dbReference type="AlphaFoldDB" id="W0RMW4"/>
<feature type="transmembrane region" description="Helical" evidence="14">
    <location>
        <begin position="52"/>
        <end position="70"/>
    </location>
</feature>
<keyword evidence="9 13" id="KW-0418">Kinase</keyword>
<comment type="similarity">
    <text evidence="13">Belongs to the LpxK family.</text>
</comment>
<dbReference type="eggNOG" id="COG1663">
    <property type="taxonomic scope" value="Bacteria"/>
</dbReference>
<evidence type="ECO:0000256" key="12">
    <source>
        <dbReference type="ARBA" id="ARBA00029757"/>
    </source>
</evidence>
<name>W0RMW4_9BACT</name>
<keyword evidence="6 13" id="KW-0441">Lipid A biosynthesis</keyword>
<dbReference type="STRING" id="861299.J421_3226"/>
<dbReference type="HAMAP" id="MF_00409">
    <property type="entry name" value="LpxK"/>
    <property type="match status" value="1"/>
</dbReference>
<proteinExistence type="inferred from homology"/>
<dbReference type="InterPro" id="IPR003758">
    <property type="entry name" value="LpxK"/>
</dbReference>
<keyword evidence="8 13" id="KW-0547">Nucleotide-binding</keyword>
<comment type="catalytic activity">
    <reaction evidence="13">
        <text>a lipid A disaccharide + ATP = a lipid IVA + ADP + H(+)</text>
        <dbReference type="Rhea" id="RHEA:67840"/>
        <dbReference type="ChEBI" id="CHEBI:15378"/>
        <dbReference type="ChEBI" id="CHEBI:30616"/>
        <dbReference type="ChEBI" id="CHEBI:176343"/>
        <dbReference type="ChEBI" id="CHEBI:176425"/>
        <dbReference type="ChEBI" id="CHEBI:456216"/>
        <dbReference type="EC" id="2.7.1.130"/>
    </reaction>
</comment>
<dbReference type="PANTHER" id="PTHR42724">
    <property type="entry name" value="TETRAACYLDISACCHARIDE 4'-KINASE"/>
    <property type="match status" value="1"/>
</dbReference>
<organism evidence="15 16">
    <name type="scientific">Gemmatirosa kalamazoonensis</name>
    <dbReference type="NCBI Taxonomy" id="861299"/>
    <lineage>
        <taxon>Bacteria</taxon>
        <taxon>Pseudomonadati</taxon>
        <taxon>Gemmatimonadota</taxon>
        <taxon>Gemmatimonadia</taxon>
        <taxon>Gemmatimonadales</taxon>
        <taxon>Gemmatimonadaceae</taxon>
        <taxon>Gemmatirosa</taxon>
    </lineage>
</organism>
<dbReference type="GO" id="GO:0009244">
    <property type="term" value="P:lipopolysaccharide core region biosynthetic process"/>
    <property type="evidence" value="ECO:0007669"/>
    <property type="project" value="TreeGrafter"/>
</dbReference>
<dbReference type="PANTHER" id="PTHR42724:SF1">
    <property type="entry name" value="TETRAACYLDISACCHARIDE 4'-KINASE, MITOCHONDRIAL-RELATED"/>
    <property type="match status" value="1"/>
</dbReference>
<evidence type="ECO:0000256" key="7">
    <source>
        <dbReference type="ARBA" id="ARBA00022679"/>
    </source>
</evidence>
<evidence type="ECO:0000256" key="10">
    <source>
        <dbReference type="ARBA" id="ARBA00022840"/>
    </source>
</evidence>
<dbReference type="UniPathway" id="UPA00359">
    <property type="reaction ID" value="UER00482"/>
</dbReference>
<evidence type="ECO:0000256" key="13">
    <source>
        <dbReference type="HAMAP-Rule" id="MF_00409"/>
    </source>
</evidence>
<dbReference type="GO" id="GO:0005524">
    <property type="term" value="F:ATP binding"/>
    <property type="evidence" value="ECO:0007669"/>
    <property type="project" value="UniProtKB-UniRule"/>
</dbReference>
<comment type="pathway">
    <text evidence="2 13">Glycolipid biosynthesis; lipid IV(A) biosynthesis; lipid IV(A) from (3R)-3-hydroxytetradecanoyl-[acyl-carrier-protein] and UDP-N-acetyl-alpha-D-glucosamine: step 6/6.</text>
</comment>
<evidence type="ECO:0000256" key="9">
    <source>
        <dbReference type="ARBA" id="ARBA00022777"/>
    </source>
</evidence>
<sequence length="365" mass="37817">MVGPVADLADLASHVWYGRDGIAAIARVALTPASLLYGVVMRMRDSLYDRQLLSSYVLALPALSVGNLTVGGTGKTPVSSWIARRMQALGARPAIVLRGYGDDEPLVHSLLSPGVTVVTDADRVRGVAEAASRGADVAVLDDAFQHRRARRDADVVLVSAEQARADARLLPAGPYREAPSALGRASLLVVTRKTASLEEAADAASRMARRARNVPAAIVALALDAVHAWPPGGDGSPLDALAGAAVLAVAAVGEPAAFFAQLAAAGADVAPAAFPDHHAFTRAEAESLARRAERAVRGDGAARVVCTLKDAVKLGPLWPDLAPPLWYVSQRVTVEAGGDALNAIVARVLAARSQLNDTTGAARPS</sequence>
<dbReference type="InParanoid" id="W0RMW4"/>
<evidence type="ECO:0000256" key="8">
    <source>
        <dbReference type="ARBA" id="ARBA00022741"/>
    </source>
</evidence>
<dbReference type="GO" id="GO:0009029">
    <property type="term" value="F:lipid-A 4'-kinase activity"/>
    <property type="evidence" value="ECO:0007669"/>
    <property type="project" value="UniProtKB-UniRule"/>
</dbReference>
<keyword evidence="16" id="KW-1185">Reference proteome</keyword>
<dbReference type="HOGENOM" id="CLU_038816_6_0_0"/>
<evidence type="ECO:0000256" key="3">
    <source>
        <dbReference type="ARBA" id="ARBA00012071"/>
    </source>
</evidence>
<gene>
    <name evidence="13" type="primary">lpxK</name>
    <name evidence="15" type="ORF">J421_3226</name>
</gene>
<dbReference type="EC" id="2.7.1.130" evidence="3 13"/>
<dbReference type="PATRIC" id="fig|861299.3.peg.3279"/>
<keyword evidence="14" id="KW-1133">Transmembrane helix</keyword>
<keyword evidence="11 13" id="KW-0443">Lipid metabolism</keyword>
<evidence type="ECO:0000256" key="14">
    <source>
        <dbReference type="SAM" id="Phobius"/>
    </source>
</evidence>
<keyword evidence="14" id="KW-0472">Membrane</keyword>